<keyword evidence="3" id="KW-1185">Reference proteome</keyword>
<sequence>MVIAGGLPGRRRSGDSTSTRSLLRCIRTQVVLNTLNLMQVVTCPGPCTQSLRPVDPSSTDPLYRCRTADPAESAAWWKIGLPKSTYVSISRPDVHEHGRPEQGDAASVSPTISGNPTNARLNFEKDIGLRQAPQLKPVTPMLRSSELMEKLEYACGAEVINGMHRWGKP</sequence>
<organism evidence="3">
    <name type="scientific">Laccaria bicolor (strain S238N-H82 / ATCC MYA-4686)</name>
    <name type="common">Bicoloured deceiver</name>
    <name type="synonym">Laccaria laccata var. bicolor</name>
    <dbReference type="NCBI Taxonomy" id="486041"/>
    <lineage>
        <taxon>Eukaryota</taxon>
        <taxon>Fungi</taxon>
        <taxon>Dikarya</taxon>
        <taxon>Basidiomycota</taxon>
        <taxon>Agaricomycotina</taxon>
        <taxon>Agaricomycetes</taxon>
        <taxon>Agaricomycetidae</taxon>
        <taxon>Agaricales</taxon>
        <taxon>Agaricineae</taxon>
        <taxon>Hydnangiaceae</taxon>
        <taxon>Laccaria</taxon>
    </lineage>
</organism>
<dbReference type="RefSeq" id="XP_001879895.1">
    <property type="nucleotide sequence ID" value="XM_001879860.1"/>
</dbReference>
<reference evidence="2 3" key="1">
    <citation type="journal article" date="2008" name="Nature">
        <title>The genome of Laccaria bicolor provides insights into mycorrhizal symbiosis.</title>
        <authorList>
            <person name="Martin F."/>
            <person name="Aerts A."/>
            <person name="Ahren D."/>
            <person name="Brun A."/>
            <person name="Danchin E.G.J."/>
            <person name="Duchaussoy F."/>
            <person name="Gibon J."/>
            <person name="Kohler A."/>
            <person name="Lindquist E."/>
            <person name="Pereda V."/>
            <person name="Salamov A."/>
            <person name="Shapiro H.J."/>
            <person name="Wuyts J."/>
            <person name="Blaudez D."/>
            <person name="Buee M."/>
            <person name="Brokstein P."/>
            <person name="Canbaeck B."/>
            <person name="Cohen D."/>
            <person name="Courty P.E."/>
            <person name="Coutinho P.M."/>
            <person name="Delaruelle C."/>
            <person name="Detter J.C."/>
            <person name="Deveau A."/>
            <person name="DiFazio S."/>
            <person name="Duplessis S."/>
            <person name="Fraissinet-Tachet L."/>
            <person name="Lucic E."/>
            <person name="Frey-Klett P."/>
            <person name="Fourrey C."/>
            <person name="Feussner I."/>
            <person name="Gay G."/>
            <person name="Grimwood J."/>
            <person name="Hoegger P.J."/>
            <person name="Jain P."/>
            <person name="Kilaru S."/>
            <person name="Labbe J."/>
            <person name="Lin Y.C."/>
            <person name="Legue V."/>
            <person name="Le Tacon F."/>
            <person name="Marmeisse R."/>
            <person name="Melayah D."/>
            <person name="Montanini B."/>
            <person name="Muratet M."/>
            <person name="Nehls U."/>
            <person name="Niculita-Hirzel H."/>
            <person name="Oudot-Le Secq M.P."/>
            <person name="Peter M."/>
            <person name="Quesneville H."/>
            <person name="Rajashekar B."/>
            <person name="Reich M."/>
            <person name="Rouhier N."/>
            <person name="Schmutz J."/>
            <person name="Yin T."/>
            <person name="Chalot M."/>
            <person name="Henrissat B."/>
            <person name="Kuees U."/>
            <person name="Lucas S."/>
            <person name="Van de Peer Y."/>
            <person name="Podila G.K."/>
            <person name="Polle A."/>
            <person name="Pukkila P.J."/>
            <person name="Richardson P.M."/>
            <person name="Rouze P."/>
            <person name="Sanders I.R."/>
            <person name="Stajich J.E."/>
            <person name="Tunlid A."/>
            <person name="Tuskan G."/>
            <person name="Grigoriev I.V."/>
        </authorList>
    </citation>
    <scope>NUCLEOTIDE SEQUENCE [LARGE SCALE GENOMIC DNA]</scope>
    <source>
        <strain evidence="3">S238N-H82 / ATCC MYA-4686</strain>
    </source>
</reference>
<feature type="region of interest" description="Disordered" evidence="1">
    <location>
        <begin position="93"/>
        <end position="119"/>
    </location>
</feature>
<evidence type="ECO:0000313" key="2">
    <source>
        <dbReference type="EMBL" id="EDR09546.1"/>
    </source>
</evidence>
<evidence type="ECO:0000313" key="3">
    <source>
        <dbReference type="Proteomes" id="UP000001194"/>
    </source>
</evidence>
<dbReference type="InParanoid" id="B0D6W3"/>
<dbReference type="HOGENOM" id="CLU_1578790_0_0_1"/>
<name>B0D6W3_LACBS</name>
<gene>
    <name evidence="2" type="ORF">LACBIDRAFT_325981</name>
</gene>
<dbReference type="AlphaFoldDB" id="B0D6W3"/>
<dbReference type="GeneID" id="6075463"/>
<protein>
    <submittedName>
        <fullName evidence="2">Predicted protein</fullName>
    </submittedName>
</protein>
<dbReference type="KEGG" id="lbc:LACBIDRAFT_325981"/>
<proteinExistence type="predicted"/>
<accession>B0D6W3</accession>
<evidence type="ECO:0000256" key="1">
    <source>
        <dbReference type="SAM" id="MobiDB-lite"/>
    </source>
</evidence>
<dbReference type="Proteomes" id="UP000001194">
    <property type="component" value="Unassembled WGS sequence"/>
</dbReference>
<dbReference type="EMBL" id="DS547099">
    <property type="protein sequence ID" value="EDR09546.1"/>
    <property type="molecule type" value="Genomic_DNA"/>
</dbReference>
<feature type="compositionally biased region" description="Polar residues" evidence="1">
    <location>
        <begin position="108"/>
        <end position="119"/>
    </location>
</feature>
<feature type="compositionally biased region" description="Basic and acidic residues" evidence="1">
    <location>
        <begin position="93"/>
        <end position="102"/>
    </location>
</feature>